<dbReference type="Gene3D" id="3.40.190.10">
    <property type="entry name" value="Periplasmic binding protein-like II"/>
    <property type="match status" value="2"/>
</dbReference>
<evidence type="ECO:0000259" key="4">
    <source>
        <dbReference type="SMART" id="SM00062"/>
    </source>
</evidence>
<sequence length="247" mass="28528">MKTPLSILLLLCSFSVYSQTKLVTAVYPPYVTLEQGRASGIAVKIVKRVFERLGQPLQINIAPFVSAMDGTSSGKFDGIFPVFKTPEREEFASYMAEMLFEQNIVIMGMKVSNKVWNKDILENVSLCLVDGFSYGELMDQMLKYQKFKAVERVKTPMQCLRLLMNNRVDFWMHNDYGARYLLLRYDARPHVYIRNPPVDSVPSYLAFSIKGGMTEEEIRNANYILEEMKITGEYHQIIEDFFQDLSY</sequence>
<evidence type="ECO:0000256" key="3">
    <source>
        <dbReference type="SAM" id="SignalP"/>
    </source>
</evidence>
<evidence type="ECO:0000256" key="1">
    <source>
        <dbReference type="ARBA" id="ARBA00010333"/>
    </source>
</evidence>
<dbReference type="PANTHER" id="PTHR35936:SF19">
    <property type="entry name" value="AMINO-ACID-BINDING PROTEIN YXEM-RELATED"/>
    <property type="match status" value="1"/>
</dbReference>
<comment type="similarity">
    <text evidence="1">Belongs to the bacterial solute-binding protein 3 family.</text>
</comment>
<evidence type="ECO:0000256" key="2">
    <source>
        <dbReference type="ARBA" id="ARBA00022729"/>
    </source>
</evidence>
<comment type="caution">
    <text evidence="5">The sequence shown here is derived from an EMBL/GenBank/DDBJ whole genome shotgun (WGS) entry which is preliminary data.</text>
</comment>
<dbReference type="AlphaFoldDB" id="E3BJY8"/>
<dbReference type="PANTHER" id="PTHR35936">
    <property type="entry name" value="MEMBRANE-BOUND LYTIC MUREIN TRANSGLYCOSYLASE F"/>
    <property type="match status" value="1"/>
</dbReference>
<dbReference type="RefSeq" id="WP_009601342.1">
    <property type="nucleotide sequence ID" value="NZ_AEIU01000072.1"/>
</dbReference>
<dbReference type="Proteomes" id="UP000002943">
    <property type="component" value="Unassembled WGS sequence"/>
</dbReference>
<organism evidence="5 6">
    <name type="scientific">Vibrio caribbeanicus ATCC BAA-2122</name>
    <dbReference type="NCBI Taxonomy" id="796620"/>
    <lineage>
        <taxon>Bacteria</taxon>
        <taxon>Pseudomonadati</taxon>
        <taxon>Pseudomonadota</taxon>
        <taxon>Gammaproteobacteria</taxon>
        <taxon>Vibrionales</taxon>
        <taxon>Vibrionaceae</taxon>
        <taxon>Vibrio</taxon>
    </lineage>
</organism>
<dbReference type="STRING" id="796620.VIBC2010_09837"/>
<evidence type="ECO:0000313" key="5">
    <source>
        <dbReference type="EMBL" id="EFP96616.1"/>
    </source>
</evidence>
<gene>
    <name evidence="5" type="ORF">VIBC2010_09837</name>
</gene>
<feature type="chain" id="PRO_5003166506" evidence="3">
    <location>
        <begin position="19"/>
        <end position="247"/>
    </location>
</feature>
<feature type="domain" description="Solute-binding protein family 3/N-terminal" evidence="4">
    <location>
        <begin position="21"/>
        <end position="245"/>
    </location>
</feature>
<feature type="signal peptide" evidence="3">
    <location>
        <begin position="1"/>
        <end position="18"/>
    </location>
</feature>
<dbReference type="SUPFAM" id="SSF53850">
    <property type="entry name" value="Periplasmic binding protein-like II"/>
    <property type="match status" value="1"/>
</dbReference>
<keyword evidence="2 3" id="KW-0732">Signal</keyword>
<dbReference type="Pfam" id="PF00497">
    <property type="entry name" value="SBP_bac_3"/>
    <property type="match status" value="1"/>
</dbReference>
<evidence type="ECO:0000313" key="6">
    <source>
        <dbReference type="Proteomes" id="UP000002943"/>
    </source>
</evidence>
<dbReference type="EMBL" id="AEIU01000072">
    <property type="protein sequence ID" value="EFP96616.1"/>
    <property type="molecule type" value="Genomic_DNA"/>
</dbReference>
<dbReference type="InterPro" id="IPR001638">
    <property type="entry name" value="Solute-binding_3/MltF_N"/>
</dbReference>
<name>E3BJY8_9VIBR</name>
<dbReference type="OrthoDB" id="7354650at2"/>
<proteinExistence type="inferred from homology"/>
<keyword evidence="6" id="KW-1185">Reference proteome</keyword>
<protein>
    <submittedName>
        <fullName evidence="5">ABC-type amino acid transport/signal transduction system</fullName>
    </submittedName>
</protein>
<reference evidence="5 6" key="1">
    <citation type="journal article" date="2012" name="Int. J. Syst. Evol. Microbiol.">
        <title>Vibrio caribbeanicus sp. nov., isolated from the marine sponge Scleritoderma cyanea.</title>
        <authorList>
            <person name="Hoffmann M."/>
            <person name="Monday S.R."/>
            <person name="Allard M.W."/>
            <person name="Strain E.A."/>
            <person name="Whittaker P."/>
            <person name="Naum M."/>
            <person name="McCarthy P.J."/>
            <person name="Lopez J.V."/>
            <person name="Fischer M."/>
            <person name="Brown E.W."/>
        </authorList>
    </citation>
    <scope>NUCLEOTIDE SEQUENCE [LARGE SCALE GENOMIC DNA]</scope>
    <source>
        <strain evidence="5 6">ATCC BAA-2122</strain>
    </source>
</reference>
<dbReference type="SMART" id="SM00062">
    <property type="entry name" value="PBPb"/>
    <property type="match status" value="1"/>
</dbReference>
<dbReference type="eggNOG" id="COG0834">
    <property type="taxonomic scope" value="Bacteria"/>
</dbReference>
<accession>E3BJY8</accession>